<evidence type="ECO:0000256" key="5">
    <source>
        <dbReference type="SAM" id="SignalP"/>
    </source>
</evidence>
<proteinExistence type="inferred from homology"/>
<keyword evidence="3 5" id="KW-0732">Signal</keyword>
<name>A0A160T0N0_9CHLR</name>
<dbReference type="PRINTS" id="PR00337">
    <property type="entry name" value="LEUILEVALBP"/>
</dbReference>
<dbReference type="Pfam" id="PF13458">
    <property type="entry name" value="Peripla_BP_6"/>
    <property type="match status" value="1"/>
</dbReference>
<feature type="signal peptide" evidence="5">
    <location>
        <begin position="1"/>
        <end position="23"/>
    </location>
</feature>
<organism evidence="7 8">
    <name type="scientific">Candidatus Promineifilum breve</name>
    <dbReference type="NCBI Taxonomy" id="1806508"/>
    <lineage>
        <taxon>Bacteria</taxon>
        <taxon>Bacillati</taxon>
        <taxon>Chloroflexota</taxon>
        <taxon>Ardenticatenia</taxon>
        <taxon>Candidatus Promineifilales</taxon>
        <taxon>Candidatus Promineifilaceae</taxon>
        <taxon>Candidatus Promineifilum</taxon>
    </lineage>
</organism>
<dbReference type="RefSeq" id="WP_157912923.1">
    <property type="nucleotide sequence ID" value="NZ_LN890655.1"/>
</dbReference>
<reference evidence="7" key="1">
    <citation type="submission" date="2016-01" db="EMBL/GenBank/DDBJ databases">
        <authorList>
            <person name="Mcilroy J.S."/>
            <person name="Karst M S."/>
            <person name="Albertsen M."/>
        </authorList>
    </citation>
    <scope>NUCLEOTIDE SEQUENCE</scope>
    <source>
        <strain evidence="7">Cfx-K</strain>
    </source>
</reference>
<evidence type="ECO:0000313" key="7">
    <source>
        <dbReference type="EMBL" id="CUS03034.2"/>
    </source>
</evidence>
<evidence type="ECO:0000259" key="6">
    <source>
        <dbReference type="Pfam" id="PF13458"/>
    </source>
</evidence>
<feature type="domain" description="Leucine-binding protein" evidence="6">
    <location>
        <begin position="27"/>
        <end position="123"/>
    </location>
</feature>
<dbReference type="InterPro" id="IPR028081">
    <property type="entry name" value="Leu-bd"/>
</dbReference>
<evidence type="ECO:0000256" key="1">
    <source>
        <dbReference type="ARBA" id="ARBA00010062"/>
    </source>
</evidence>
<evidence type="ECO:0000256" key="3">
    <source>
        <dbReference type="ARBA" id="ARBA00022729"/>
    </source>
</evidence>
<comment type="similarity">
    <text evidence="1">Belongs to the leucine-binding protein family.</text>
</comment>
<evidence type="ECO:0000256" key="2">
    <source>
        <dbReference type="ARBA" id="ARBA00022448"/>
    </source>
</evidence>
<gene>
    <name evidence="7" type="ORF">CFX0092_A1156</name>
</gene>
<evidence type="ECO:0000256" key="4">
    <source>
        <dbReference type="ARBA" id="ARBA00022970"/>
    </source>
</evidence>
<dbReference type="Gene3D" id="3.40.50.2300">
    <property type="match status" value="1"/>
</dbReference>
<keyword evidence="2" id="KW-0813">Transport</keyword>
<dbReference type="PANTHER" id="PTHR47151">
    <property type="entry name" value="LEU/ILE/VAL-BINDING ABC TRANSPORTER SUBUNIT"/>
    <property type="match status" value="1"/>
</dbReference>
<dbReference type="PANTHER" id="PTHR47151:SF2">
    <property type="entry name" value="AMINO ACID BINDING PROTEIN"/>
    <property type="match status" value="1"/>
</dbReference>
<dbReference type="InterPro" id="IPR000709">
    <property type="entry name" value="Leu_Ile_Val-bd"/>
</dbReference>
<accession>A0A160T0N0</accession>
<keyword evidence="8" id="KW-1185">Reference proteome</keyword>
<dbReference type="AlphaFoldDB" id="A0A160T0N0"/>
<dbReference type="OrthoDB" id="9783240at2"/>
<dbReference type="GO" id="GO:0006865">
    <property type="term" value="P:amino acid transport"/>
    <property type="evidence" value="ECO:0007669"/>
    <property type="project" value="UniProtKB-KW"/>
</dbReference>
<feature type="chain" id="PRO_5008240514" description="Leucine-binding protein domain-containing protein" evidence="5">
    <location>
        <begin position="24"/>
        <end position="207"/>
    </location>
</feature>
<sequence length="207" mass="20891">MWNAAARVFLLALALLAAGCASVDPVVKIGLVAPFEGRQRAVGYDAIYSARLAVREINAAGGVGGHRVVLVALDDRGDAALAADAAASLGIDPGVVAVVGHYLPETTEAAAPLYAADGLALLPLGAPPFAPTDPAQLPPAFLEAYAAVTPFDETAGPLAGPTYDAFGLLALALAQAEQTTGGITRASVQEALGGLEYEGLTGVVYWP</sequence>
<protein>
    <recommendedName>
        <fullName evidence="6">Leucine-binding protein domain-containing protein</fullName>
    </recommendedName>
</protein>
<evidence type="ECO:0000313" key="8">
    <source>
        <dbReference type="Proteomes" id="UP000215027"/>
    </source>
</evidence>
<dbReference type="InterPro" id="IPR028082">
    <property type="entry name" value="Peripla_BP_I"/>
</dbReference>
<dbReference type="Proteomes" id="UP000215027">
    <property type="component" value="Chromosome I"/>
</dbReference>
<dbReference type="KEGG" id="pbf:CFX0092_A1156"/>
<dbReference type="SUPFAM" id="SSF53822">
    <property type="entry name" value="Periplasmic binding protein-like I"/>
    <property type="match status" value="2"/>
</dbReference>
<dbReference type="PROSITE" id="PS51257">
    <property type="entry name" value="PROKAR_LIPOPROTEIN"/>
    <property type="match status" value="1"/>
</dbReference>
<dbReference type="EMBL" id="LN890655">
    <property type="protein sequence ID" value="CUS03034.2"/>
    <property type="molecule type" value="Genomic_DNA"/>
</dbReference>
<keyword evidence="4" id="KW-0029">Amino-acid transport</keyword>